<keyword evidence="8 13" id="KW-0472">Membrane</keyword>
<evidence type="ECO:0000256" key="5">
    <source>
        <dbReference type="ARBA" id="ARBA00022448"/>
    </source>
</evidence>
<sequence>MTLFSPLCRIMAACWLAMALFLTGCARFLPVPDATSVDHKLNGFILNGRFSLTQFAHMQAEQRHSGRLYWKYESATASTPGASASSEILLSSPLGQGIAEIVQDAQGARLSTAEGKTFTAPDAETLTQEVLGYALPLLRLADWIRARPARSDAGETRRDESGRLTHLRLDGWMIDYEYADTNPQSLPRRIHAQRPEEFELRLIVDTWQPLPAEAGTP</sequence>
<keyword evidence="11 13" id="KW-0998">Cell outer membrane</keyword>
<reference evidence="16" key="1">
    <citation type="submission" date="2024-06" db="EMBL/GenBank/DDBJ databases">
        <title>Radixoralia hellwigii gen. nov., sp nov., isolated from a root canal in the human oral cavity.</title>
        <authorList>
            <person name="Bartsch S."/>
            <person name="Wittmer A."/>
            <person name="Schulz A.-K."/>
            <person name="Neumann-Schaal M."/>
            <person name="Wolf J."/>
            <person name="Gronow S."/>
            <person name="Tennert C."/>
            <person name="Haecker G."/>
            <person name="Cieplik F."/>
            <person name="Al-Ahmad A."/>
        </authorList>
    </citation>
    <scope>NUCLEOTIDE SEQUENCE [LARGE SCALE GENOMIC DNA]</scope>
    <source>
        <strain evidence="16">Wk13</strain>
    </source>
</reference>
<feature type="signal peptide" evidence="14">
    <location>
        <begin position="1"/>
        <end position="19"/>
    </location>
</feature>
<keyword evidence="6 14" id="KW-0732">Signal</keyword>
<keyword evidence="5 13" id="KW-0813">Transport</keyword>
<keyword evidence="9" id="KW-0564">Palmitate</keyword>
<name>A0ABV4UCJ2_9RHOO</name>
<protein>
    <recommendedName>
        <fullName evidence="4 13">Outer-membrane lipoprotein LolB</fullName>
    </recommendedName>
</protein>
<keyword evidence="12 15" id="KW-0449">Lipoprotein</keyword>
<comment type="function">
    <text evidence="13">Plays a critical role in the incorporation of lipoproteins in the outer membrane after they are released by the LolA protein.</text>
</comment>
<evidence type="ECO:0000256" key="9">
    <source>
        <dbReference type="ARBA" id="ARBA00023139"/>
    </source>
</evidence>
<dbReference type="InterPro" id="IPR029046">
    <property type="entry name" value="LolA/LolB/LppX"/>
</dbReference>
<evidence type="ECO:0000256" key="12">
    <source>
        <dbReference type="ARBA" id="ARBA00023288"/>
    </source>
</evidence>
<feature type="chain" id="PRO_5046397395" description="Outer-membrane lipoprotein LolB" evidence="14">
    <location>
        <begin position="20"/>
        <end position="217"/>
    </location>
</feature>
<comment type="subunit">
    <text evidence="3 13">Monomer.</text>
</comment>
<evidence type="ECO:0000256" key="1">
    <source>
        <dbReference type="ARBA" id="ARBA00004459"/>
    </source>
</evidence>
<evidence type="ECO:0000256" key="3">
    <source>
        <dbReference type="ARBA" id="ARBA00011245"/>
    </source>
</evidence>
<evidence type="ECO:0000256" key="8">
    <source>
        <dbReference type="ARBA" id="ARBA00023136"/>
    </source>
</evidence>
<dbReference type="InterPro" id="IPR004565">
    <property type="entry name" value="OM_lipoprot_LolB"/>
</dbReference>
<evidence type="ECO:0000256" key="14">
    <source>
        <dbReference type="SAM" id="SignalP"/>
    </source>
</evidence>
<evidence type="ECO:0000256" key="7">
    <source>
        <dbReference type="ARBA" id="ARBA00022927"/>
    </source>
</evidence>
<keyword evidence="10 13" id="KW-0143">Chaperone</keyword>
<evidence type="ECO:0000256" key="10">
    <source>
        <dbReference type="ARBA" id="ARBA00023186"/>
    </source>
</evidence>
<dbReference type="EMBL" id="JBEUWX010000001">
    <property type="protein sequence ID" value="MFA9948948.1"/>
    <property type="molecule type" value="Genomic_DNA"/>
</dbReference>
<dbReference type="CDD" id="cd16326">
    <property type="entry name" value="LolB"/>
    <property type="match status" value="1"/>
</dbReference>
<comment type="similarity">
    <text evidence="2 13">Belongs to the LolB family.</text>
</comment>
<dbReference type="HAMAP" id="MF_00233">
    <property type="entry name" value="LolB"/>
    <property type="match status" value="1"/>
</dbReference>
<dbReference type="Gene3D" id="2.50.20.10">
    <property type="entry name" value="Lipoprotein localisation LolA/LolB/LppX"/>
    <property type="match status" value="1"/>
</dbReference>
<evidence type="ECO:0000256" key="11">
    <source>
        <dbReference type="ARBA" id="ARBA00023237"/>
    </source>
</evidence>
<evidence type="ECO:0000313" key="16">
    <source>
        <dbReference type="Proteomes" id="UP001574673"/>
    </source>
</evidence>
<evidence type="ECO:0000256" key="2">
    <source>
        <dbReference type="ARBA" id="ARBA00009696"/>
    </source>
</evidence>
<keyword evidence="7 13" id="KW-0653">Protein transport</keyword>
<evidence type="ECO:0000313" key="15">
    <source>
        <dbReference type="EMBL" id="MFA9948948.1"/>
    </source>
</evidence>
<dbReference type="SUPFAM" id="SSF89392">
    <property type="entry name" value="Prokaryotic lipoproteins and lipoprotein localization factors"/>
    <property type="match status" value="1"/>
</dbReference>
<comment type="subcellular location">
    <subcellularLocation>
        <location evidence="1">Cell outer membrane</location>
        <topology evidence="1">Lipid-anchor</topology>
    </subcellularLocation>
</comment>
<dbReference type="NCBIfam" id="TIGR00548">
    <property type="entry name" value="lolB"/>
    <property type="match status" value="1"/>
</dbReference>
<gene>
    <name evidence="13 15" type="primary">lolB</name>
    <name evidence="15" type="ORF">ABCS64_01175</name>
</gene>
<evidence type="ECO:0000256" key="6">
    <source>
        <dbReference type="ARBA" id="ARBA00022729"/>
    </source>
</evidence>
<proteinExistence type="inferred from homology"/>
<dbReference type="Proteomes" id="UP001574673">
    <property type="component" value="Unassembled WGS sequence"/>
</dbReference>
<accession>A0ABV4UCJ2</accession>
<organism evidence="15 16">
    <name type="scientific">Dentiradicibacter hellwigii</name>
    <dbReference type="NCBI Taxonomy" id="3149053"/>
    <lineage>
        <taxon>Bacteria</taxon>
        <taxon>Pseudomonadati</taxon>
        <taxon>Pseudomonadota</taxon>
        <taxon>Betaproteobacteria</taxon>
        <taxon>Rhodocyclales</taxon>
        <taxon>Rhodocyclaceae</taxon>
        <taxon>Dentiradicibacter</taxon>
    </lineage>
</organism>
<dbReference type="RefSeq" id="WP_418890113.1">
    <property type="nucleotide sequence ID" value="NZ_JBEUWX010000001.1"/>
</dbReference>
<dbReference type="Pfam" id="PF03550">
    <property type="entry name" value="LolB"/>
    <property type="match status" value="1"/>
</dbReference>
<evidence type="ECO:0000256" key="13">
    <source>
        <dbReference type="HAMAP-Rule" id="MF_00233"/>
    </source>
</evidence>
<evidence type="ECO:0000256" key="4">
    <source>
        <dbReference type="ARBA" id="ARBA00016202"/>
    </source>
</evidence>
<comment type="caution">
    <text evidence="15">The sequence shown here is derived from an EMBL/GenBank/DDBJ whole genome shotgun (WGS) entry which is preliminary data.</text>
</comment>
<keyword evidence="16" id="KW-1185">Reference proteome</keyword>